<dbReference type="AlphaFoldDB" id="X1TAI9"/>
<feature type="non-terminal residue" evidence="1">
    <location>
        <position position="1"/>
    </location>
</feature>
<gene>
    <name evidence="1" type="ORF">S12H4_17320</name>
</gene>
<reference evidence="1" key="1">
    <citation type="journal article" date="2014" name="Front. Microbiol.">
        <title>High frequency of phylogenetically diverse reductive dehalogenase-homologous genes in deep subseafloor sedimentary metagenomes.</title>
        <authorList>
            <person name="Kawai M."/>
            <person name="Futagami T."/>
            <person name="Toyoda A."/>
            <person name="Takaki Y."/>
            <person name="Nishi S."/>
            <person name="Hori S."/>
            <person name="Arai W."/>
            <person name="Tsubouchi T."/>
            <person name="Morono Y."/>
            <person name="Uchiyama I."/>
            <person name="Ito T."/>
            <person name="Fujiyama A."/>
            <person name="Inagaki F."/>
            <person name="Takami H."/>
        </authorList>
    </citation>
    <scope>NUCLEOTIDE SEQUENCE</scope>
    <source>
        <strain evidence="1">Expedition CK06-06</strain>
    </source>
</reference>
<organism evidence="1">
    <name type="scientific">marine sediment metagenome</name>
    <dbReference type="NCBI Taxonomy" id="412755"/>
    <lineage>
        <taxon>unclassified sequences</taxon>
        <taxon>metagenomes</taxon>
        <taxon>ecological metagenomes</taxon>
    </lineage>
</organism>
<evidence type="ECO:0000313" key="1">
    <source>
        <dbReference type="EMBL" id="GAI84555.1"/>
    </source>
</evidence>
<accession>X1TAI9</accession>
<comment type="caution">
    <text evidence="1">The sequence shown here is derived from an EMBL/GenBank/DDBJ whole genome shotgun (WGS) entry which is preliminary data.</text>
</comment>
<dbReference type="EMBL" id="BARW01008453">
    <property type="protein sequence ID" value="GAI84555.1"/>
    <property type="molecule type" value="Genomic_DNA"/>
</dbReference>
<protein>
    <submittedName>
        <fullName evidence="1">Uncharacterized protein</fullName>
    </submittedName>
</protein>
<sequence length="53" mass="6218">TEINYDAKWTHVIRQKEISELREKGLVWSGLTRNLLFKVEDKMKEDSSTPPAE</sequence>
<proteinExistence type="predicted"/>
<name>X1TAI9_9ZZZZ</name>